<evidence type="ECO:0000313" key="4">
    <source>
        <dbReference type="Proteomes" id="UP000285295"/>
    </source>
</evidence>
<sequence length="75" mass="8888">MSWSKVLDPRAFRARFAHCWADFLHQNYRNPEEVSVAFGVRYQTALNWWQGINRPSGDVVALAGRRFQDFMERRA</sequence>
<dbReference type="RefSeq" id="WP_128209668.1">
    <property type="nucleotide sequence ID" value="NZ_JBHRSO010000024.1"/>
</dbReference>
<accession>A0A443JE21</accession>
<protein>
    <recommendedName>
        <fullName evidence="5">XRE family transcriptional regulator</fullName>
    </recommendedName>
</protein>
<organism evidence="2 4">
    <name type="scientific">Paenirhodobacter populi</name>
    <dbReference type="NCBI Taxonomy" id="2306993"/>
    <lineage>
        <taxon>Bacteria</taxon>
        <taxon>Pseudomonadati</taxon>
        <taxon>Pseudomonadota</taxon>
        <taxon>Alphaproteobacteria</taxon>
        <taxon>Rhodobacterales</taxon>
        <taxon>Rhodobacter group</taxon>
        <taxon>Paenirhodobacter</taxon>
    </lineage>
</organism>
<dbReference type="Proteomes" id="UP000284476">
    <property type="component" value="Unassembled WGS sequence"/>
</dbReference>
<dbReference type="EMBL" id="SAUX01000004">
    <property type="protein sequence ID" value="RWR31339.1"/>
    <property type="molecule type" value="Genomic_DNA"/>
</dbReference>
<gene>
    <name evidence="1" type="ORF">D2T30_15775</name>
    <name evidence="2" type="ORF">D2T31_04895</name>
</gene>
<accession>A0A443KEP7</accession>
<dbReference type="OrthoDB" id="7870010at2"/>
<evidence type="ECO:0000313" key="3">
    <source>
        <dbReference type="Proteomes" id="UP000284476"/>
    </source>
</evidence>
<proteinExistence type="predicted"/>
<dbReference type="AlphaFoldDB" id="A0A443KEP7"/>
<dbReference type="Proteomes" id="UP000285295">
    <property type="component" value="Unassembled WGS sequence"/>
</dbReference>
<dbReference type="EMBL" id="SAUZ01000018">
    <property type="protein sequence ID" value="RWR18817.1"/>
    <property type="molecule type" value="Genomic_DNA"/>
</dbReference>
<reference evidence="3 4" key="2">
    <citation type="submission" date="2019-01" db="EMBL/GenBank/DDBJ databases">
        <authorList>
            <person name="Li Y."/>
        </authorList>
    </citation>
    <scope>NUCLEOTIDE SEQUENCE [LARGE SCALE GENOMIC DNA]</scope>
    <source>
        <strain evidence="2 4">D19-10-3-21</strain>
        <strain evidence="1 3">SK2B-1</strain>
    </source>
</reference>
<reference evidence="3 4" key="1">
    <citation type="submission" date="2019-01" db="EMBL/GenBank/DDBJ databases">
        <title>Sinorhodobacter populi sp. nov. isolated from the symptomatic bark tissue of Populus euramericana canker.</title>
        <authorList>
            <person name="Xu G."/>
        </authorList>
    </citation>
    <scope>NUCLEOTIDE SEQUENCE [LARGE SCALE GENOMIC DNA]</scope>
    <source>
        <strain evidence="2 4">D19-10-3-21</strain>
        <strain evidence="1 3">SK2B-1</strain>
    </source>
</reference>
<evidence type="ECO:0000313" key="1">
    <source>
        <dbReference type="EMBL" id="RWR18817.1"/>
    </source>
</evidence>
<evidence type="ECO:0000313" key="2">
    <source>
        <dbReference type="EMBL" id="RWR31339.1"/>
    </source>
</evidence>
<comment type="caution">
    <text evidence="2">The sequence shown here is derived from an EMBL/GenBank/DDBJ whole genome shotgun (WGS) entry which is preliminary data.</text>
</comment>
<name>A0A443KEP7_9RHOB</name>
<evidence type="ECO:0008006" key="5">
    <source>
        <dbReference type="Google" id="ProtNLM"/>
    </source>
</evidence>